<sequence length="511" mass="55090">MKKKSLNLIFVLAIFICMLDTTVMNVSLPAISESLDTDLDTLSWALNAYTIIFASLTIPLTRIADMWGKTRCFLLGALAFGLGSLLSGLADSFTFLLVGRVIQALGAATLLPLAMVMGIEAAAPAARRNTIALLGTTQGLAAAMGPIIGGIVTQWLSWHWIFFINIPLVLVIMLMTWLNRATLPQGRKGQNMDWPGSLLSIITLASLTTLLIKGRTWGWASPLSLSVIALILISFILFIWREKTAKEPMIPLSLFASRQFSGASIVLVLSSLFLVAISVILPTYFVNIEGFSTLNGALMITPTMFAIFIVAPIAGFLQEKTGIRWLIFVGLCLMAAGYASYGFTDALTQVWSACLAGVLVGAGYGMIMGPVTAAAVADFTGPMLSASQSVTGVLRQVGVVLAVAIFVSGLYANLQSAKKESIQDAERIIKTSDMPTQLKPIVIQSATKKLQSSTGNTGKSAKTGNPVIDQSIQKVQTQSKTNYRLAFKKLYRYALPVILLSLLTIFIFKRR</sequence>
<evidence type="ECO:0000256" key="1">
    <source>
        <dbReference type="ARBA" id="ARBA00004651"/>
    </source>
</evidence>
<dbReference type="PANTHER" id="PTHR42718">
    <property type="entry name" value="MAJOR FACILITATOR SUPERFAMILY MULTIDRUG TRANSPORTER MFSC"/>
    <property type="match status" value="1"/>
</dbReference>
<keyword evidence="3" id="KW-1003">Cell membrane</keyword>
<dbReference type="PANTHER" id="PTHR42718:SF46">
    <property type="entry name" value="BLR6921 PROTEIN"/>
    <property type="match status" value="1"/>
</dbReference>
<feature type="transmembrane region" description="Helical" evidence="7">
    <location>
        <begin position="260"/>
        <end position="285"/>
    </location>
</feature>
<dbReference type="InterPro" id="IPR004638">
    <property type="entry name" value="EmrB-like"/>
</dbReference>
<evidence type="ECO:0000259" key="8">
    <source>
        <dbReference type="PROSITE" id="PS50850"/>
    </source>
</evidence>
<feature type="transmembrane region" description="Helical" evidence="7">
    <location>
        <begin position="397"/>
        <end position="414"/>
    </location>
</feature>
<feature type="transmembrane region" description="Helical" evidence="7">
    <location>
        <begin position="72"/>
        <end position="90"/>
    </location>
</feature>
<feature type="transmembrane region" description="Helical" evidence="7">
    <location>
        <begin position="350"/>
        <end position="376"/>
    </location>
</feature>
<reference evidence="9 10" key="1">
    <citation type="submission" date="2024-01" db="EMBL/GenBank/DDBJ databases">
        <authorList>
            <person name="Botero Cardona J."/>
        </authorList>
    </citation>
    <scope>NUCLEOTIDE SEQUENCE [LARGE SCALE GENOMIC DNA]</scope>
    <source>
        <strain evidence="9 10">LMG 33000</strain>
    </source>
</reference>
<organism evidence="9 10">
    <name type="scientific">Eupransor demetentiae</name>
    <dbReference type="NCBI Taxonomy" id="3109584"/>
    <lineage>
        <taxon>Bacteria</taxon>
        <taxon>Bacillati</taxon>
        <taxon>Bacillota</taxon>
        <taxon>Bacilli</taxon>
        <taxon>Lactobacillales</taxon>
        <taxon>Lactobacillaceae</taxon>
        <taxon>Eupransor</taxon>
    </lineage>
</organism>
<comment type="caution">
    <text evidence="9">The sequence shown here is derived from an EMBL/GenBank/DDBJ whole genome shotgun (WGS) entry which is preliminary data.</text>
</comment>
<evidence type="ECO:0000256" key="4">
    <source>
        <dbReference type="ARBA" id="ARBA00022692"/>
    </source>
</evidence>
<dbReference type="EMBL" id="CAWVOH010000002">
    <property type="protein sequence ID" value="CAK8054318.1"/>
    <property type="molecule type" value="Genomic_DNA"/>
</dbReference>
<dbReference type="Gene3D" id="1.20.1720.10">
    <property type="entry name" value="Multidrug resistance protein D"/>
    <property type="match status" value="1"/>
</dbReference>
<dbReference type="InterPro" id="IPR020846">
    <property type="entry name" value="MFS_dom"/>
</dbReference>
<keyword evidence="10" id="KW-1185">Reference proteome</keyword>
<dbReference type="InterPro" id="IPR011701">
    <property type="entry name" value="MFS"/>
</dbReference>
<feature type="transmembrane region" description="Helical" evidence="7">
    <location>
        <begin position="218"/>
        <end position="240"/>
    </location>
</feature>
<evidence type="ECO:0000256" key="3">
    <source>
        <dbReference type="ARBA" id="ARBA00022475"/>
    </source>
</evidence>
<dbReference type="PROSITE" id="PS50850">
    <property type="entry name" value="MFS"/>
    <property type="match status" value="1"/>
</dbReference>
<dbReference type="InterPro" id="IPR036259">
    <property type="entry name" value="MFS_trans_sf"/>
</dbReference>
<dbReference type="Pfam" id="PF07690">
    <property type="entry name" value="MFS_1"/>
    <property type="match status" value="1"/>
</dbReference>
<evidence type="ECO:0000313" key="10">
    <source>
        <dbReference type="Proteomes" id="UP001314241"/>
    </source>
</evidence>
<keyword evidence="2" id="KW-0813">Transport</keyword>
<feature type="domain" description="Major facilitator superfamily (MFS) profile" evidence="8">
    <location>
        <begin position="6"/>
        <end position="511"/>
    </location>
</feature>
<feature type="transmembrane region" description="Helical" evidence="7">
    <location>
        <begin position="41"/>
        <end position="60"/>
    </location>
</feature>
<dbReference type="Proteomes" id="UP001314241">
    <property type="component" value="Unassembled WGS sequence"/>
</dbReference>
<dbReference type="CDD" id="cd17321">
    <property type="entry name" value="MFS_MMR_MDR_like"/>
    <property type="match status" value="1"/>
</dbReference>
<evidence type="ECO:0000256" key="7">
    <source>
        <dbReference type="SAM" id="Phobius"/>
    </source>
</evidence>
<feature type="transmembrane region" description="Helical" evidence="7">
    <location>
        <begin position="158"/>
        <end position="179"/>
    </location>
</feature>
<keyword evidence="5 7" id="KW-1133">Transmembrane helix</keyword>
<feature type="transmembrane region" description="Helical" evidence="7">
    <location>
        <begin position="325"/>
        <end position="344"/>
    </location>
</feature>
<dbReference type="SUPFAM" id="SSF103473">
    <property type="entry name" value="MFS general substrate transporter"/>
    <property type="match status" value="1"/>
</dbReference>
<comment type="subcellular location">
    <subcellularLocation>
        <location evidence="1">Cell membrane</location>
        <topology evidence="1">Multi-pass membrane protein</topology>
    </subcellularLocation>
</comment>
<proteinExistence type="predicted"/>
<feature type="transmembrane region" description="Helical" evidence="7">
    <location>
        <begin position="131"/>
        <end position="152"/>
    </location>
</feature>
<feature type="transmembrane region" description="Helical" evidence="7">
    <location>
        <begin position="490"/>
        <end position="508"/>
    </location>
</feature>
<keyword evidence="4 7" id="KW-0812">Transmembrane</keyword>
<dbReference type="RefSeq" id="WP_349641871.1">
    <property type="nucleotide sequence ID" value="NZ_CAWVOH010000002.1"/>
</dbReference>
<name>A0ABP0ESV8_9LACO</name>
<feature type="transmembrane region" description="Helical" evidence="7">
    <location>
        <begin position="297"/>
        <end position="318"/>
    </location>
</feature>
<protein>
    <submittedName>
        <fullName evidence="9">Includes anhydromuropeptide permease AmpG (ProP)</fullName>
    </submittedName>
</protein>
<evidence type="ECO:0000256" key="2">
    <source>
        <dbReference type="ARBA" id="ARBA00022448"/>
    </source>
</evidence>
<feature type="transmembrane region" description="Helical" evidence="7">
    <location>
        <begin position="96"/>
        <end position="119"/>
    </location>
</feature>
<accession>A0ABP0ESV8</accession>
<dbReference type="Gene3D" id="1.20.1250.20">
    <property type="entry name" value="MFS general substrate transporter like domains"/>
    <property type="match status" value="1"/>
</dbReference>
<dbReference type="PRINTS" id="PR01036">
    <property type="entry name" value="TCRTETB"/>
</dbReference>
<evidence type="ECO:0000256" key="6">
    <source>
        <dbReference type="ARBA" id="ARBA00023136"/>
    </source>
</evidence>
<evidence type="ECO:0000313" key="9">
    <source>
        <dbReference type="EMBL" id="CAK8054318.1"/>
    </source>
</evidence>
<gene>
    <name evidence="9" type="ORF">R54876_GBNLAHCA_00882</name>
</gene>
<evidence type="ECO:0000256" key="5">
    <source>
        <dbReference type="ARBA" id="ARBA00022989"/>
    </source>
</evidence>
<dbReference type="NCBIfam" id="TIGR00711">
    <property type="entry name" value="efflux_EmrB"/>
    <property type="match status" value="1"/>
</dbReference>
<keyword evidence="6 7" id="KW-0472">Membrane</keyword>